<evidence type="ECO:0000259" key="1">
    <source>
        <dbReference type="PROSITE" id="PS51186"/>
    </source>
</evidence>
<proteinExistence type="predicted"/>
<feature type="domain" description="N-acetyltransferase" evidence="1">
    <location>
        <begin position="21"/>
        <end position="153"/>
    </location>
</feature>
<dbReference type="InterPro" id="IPR000182">
    <property type="entry name" value="GNAT_dom"/>
</dbReference>
<dbReference type="AlphaFoldDB" id="A0A9Q4B1D4"/>
<gene>
    <name evidence="2" type="ORF">HXA33_06710</name>
</gene>
<comment type="caution">
    <text evidence="2">The sequence shown here is derived from an EMBL/GenBank/DDBJ whole genome shotgun (WGS) entry which is preliminary data.</text>
</comment>
<dbReference type="RefSeq" id="WP_257820880.1">
    <property type="nucleotide sequence ID" value="NZ_JABXYM010000001.1"/>
</dbReference>
<dbReference type="Proteomes" id="UP001057753">
    <property type="component" value="Unassembled WGS sequence"/>
</dbReference>
<sequence>MDNFTLKRVSENDKALINNIANIHENLPAAWIDNYHVSSEDINKTVEQLSAKRSANSLFCSIIEKNSNMMSYIWAEVNPKDAKQVDIISLWTDEAHRGQGYAKRLKVELERWALNEVKATSLYTVVSTKNSQMIKLNESLGYHTRYVRMYKDL</sequence>
<dbReference type="CDD" id="cd04301">
    <property type="entry name" value="NAT_SF"/>
    <property type="match status" value="1"/>
</dbReference>
<protein>
    <submittedName>
        <fullName evidence="2">GNAT family N-acetyltransferase</fullName>
    </submittedName>
</protein>
<accession>A0A9Q4B1D4</accession>
<evidence type="ECO:0000313" key="2">
    <source>
        <dbReference type="EMBL" id="MCR6096237.1"/>
    </source>
</evidence>
<dbReference type="EMBL" id="JABXYM010000001">
    <property type="protein sequence ID" value="MCR6096237.1"/>
    <property type="molecule type" value="Genomic_DNA"/>
</dbReference>
<reference evidence="2" key="1">
    <citation type="submission" date="2020-06" db="EMBL/GenBank/DDBJ databases">
        <title>Insight into the genomes of haloalkaliphilic bacilli from Kenyan soda lakes.</title>
        <authorList>
            <person name="Mwirichia R."/>
            <person name="Villamizar G.C."/>
            <person name="Poehlein A."/>
            <person name="Mugweru J."/>
            <person name="Kipnyargis A."/>
            <person name="Kiplimo D."/>
            <person name="Orwa P."/>
            <person name="Daniel R."/>
        </authorList>
    </citation>
    <scope>NUCLEOTIDE SEQUENCE</scope>
    <source>
        <strain evidence="2">B1096_S55</strain>
    </source>
</reference>
<dbReference type="InterPro" id="IPR016181">
    <property type="entry name" value="Acyl_CoA_acyltransferase"/>
</dbReference>
<dbReference type="Gene3D" id="3.40.630.30">
    <property type="match status" value="1"/>
</dbReference>
<evidence type="ECO:0000313" key="3">
    <source>
        <dbReference type="Proteomes" id="UP001057753"/>
    </source>
</evidence>
<keyword evidence="3" id="KW-1185">Reference proteome</keyword>
<organism evidence="2 3">
    <name type="scientific">Salipaludibacillus agaradhaerens</name>
    <name type="common">Bacillus agaradhaerens</name>
    <dbReference type="NCBI Taxonomy" id="76935"/>
    <lineage>
        <taxon>Bacteria</taxon>
        <taxon>Bacillati</taxon>
        <taxon>Bacillota</taxon>
        <taxon>Bacilli</taxon>
        <taxon>Bacillales</taxon>
        <taxon>Bacillaceae</taxon>
    </lineage>
</organism>
<name>A0A9Q4B1D4_SALAG</name>
<dbReference type="Pfam" id="PF00583">
    <property type="entry name" value="Acetyltransf_1"/>
    <property type="match status" value="1"/>
</dbReference>
<dbReference type="SUPFAM" id="SSF55729">
    <property type="entry name" value="Acyl-CoA N-acyltransferases (Nat)"/>
    <property type="match status" value="1"/>
</dbReference>
<dbReference type="PROSITE" id="PS51186">
    <property type="entry name" value="GNAT"/>
    <property type="match status" value="1"/>
</dbReference>
<dbReference type="GO" id="GO:0016747">
    <property type="term" value="F:acyltransferase activity, transferring groups other than amino-acyl groups"/>
    <property type="evidence" value="ECO:0007669"/>
    <property type="project" value="InterPro"/>
</dbReference>